<organism evidence="1 2">
    <name type="scientific">Dendrobium catenatum</name>
    <dbReference type="NCBI Taxonomy" id="906689"/>
    <lineage>
        <taxon>Eukaryota</taxon>
        <taxon>Viridiplantae</taxon>
        <taxon>Streptophyta</taxon>
        <taxon>Embryophyta</taxon>
        <taxon>Tracheophyta</taxon>
        <taxon>Spermatophyta</taxon>
        <taxon>Magnoliopsida</taxon>
        <taxon>Liliopsida</taxon>
        <taxon>Asparagales</taxon>
        <taxon>Orchidaceae</taxon>
        <taxon>Epidendroideae</taxon>
        <taxon>Malaxideae</taxon>
        <taxon>Dendrobiinae</taxon>
        <taxon>Dendrobium</taxon>
    </lineage>
</organism>
<proteinExistence type="predicted"/>
<dbReference type="GO" id="GO:0010275">
    <property type="term" value="P:NAD(P)H dehydrogenase complex assembly"/>
    <property type="evidence" value="ECO:0007669"/>
    <property type="project" value="TreeGrafter"/>
</dbReference>
<dbReference type="EMBL" id="KZ502205">
    <property type="protein sequence ID" value="PKU82207.1"/>
    <property type="molecule type" value="Genomic_DNA"/>
</dbReference>
<protein>
    <submittedName>
        <fullName evidence="1">Uncharacterized protein</fullName>
    </submittedName>
</protein>
<dbReference type="InterPro" id="IPR014946">
    <property type="entry name" value="CRR6"/>
</dbReference>
<evidence type="ECO:0000313" key="2">
    <source>
        <dbReference type="Proteomes" id="UP000233837"/>
    </source>
</evidence>
<sequence length="113" mass="11999">MSLATAADNSSLLSCLSERNPSFSFKPLLQFQLASSSQNCAKLDVSLSFAFNPSGNFDLSLTGVSSIHTQNVAPPLPPTEGRVEIVINNDIIRQLDLSPVFTINGGTSSLTIN</sequence>
<accession>A0A2I0X2T5</accession>
<dbReference type="PANTHER" id="PTHR35724">
    <property type="entry name" value="PROTEIN CHLORORESPIRATORY REDUCTION 6, CHLOROPLASTIC"/>
    <property type="match status" value="1"/>
</dbReference>
<dbReference type="GO" id="GO:0009507">
    <property type="term" value="C:chloroplast"/>
    <property type="evidence" value="ECO:0007669"/>
    <property type="project" value="TreeGrafter"/>
</dbReference>
<dbReference type="PANTHER" id="PTHR35724:SF1">
    <property type="entry name" value="PROTEIN CHLORORESPIRATORY REDUCTION 6, CHLOROPLASTIC"/>
    <property type="match status" value="1"/>
</dbReference>
<evidence type="ECO:0000313" key="1">
    <source>
        <dbReference type="EMBL" id="PKU82207.1"/>
    </source>
</evidence>
<dbReference type="Proteomes" id="UP000233837">
    <property type="component" value="Unassembled WGS sequence"/>
</dbReference>
<dbReference type="AlphaFoldDB" id="A0A2I0X2T5"/>
<reference evidence="1 2" key="1">
    <citation type="journal article" date="2016" name="Sci. Rep.">
        <title>The Dendrobium catenatum Lindl. genome sequence provides insights into polysaccharide synthase, floral development and adaptive evolution.</title>
        <authorList>
            <person name="Zhang G.Q."/>
            <person name="Xu Q."/>
            <person name="Bian C."/>
            <person name="Tsai W.C."/>
            <person name="Yeh C.M."/>
            <person name="Liu K.W."/>
            <person name="Yoshida K."/>
            <person name="Zhang L.S."/>
            <person name="Chang S.B."/>
            <person name="Chen F."/>
            <person name="Shi Y."/>
            <person name="Su Y.Y."/>
            <person name="Zhang Y.Q."/>
            <person name="Chen L.J."/>
            <person name="Yin Y."/>
            <person name="Lin M."/>
            <person name="Huang H."/>
            <person name="Deng H."/>
            <person name="Wang Z.W."/>
            <person name="Zhu S.L."/>
            <person name="Zhao X."/>
            <person name="Deng C."/>
            <person name="Niu S.C."/>
            <person name="Huang J."/>
            <person name="Wang M."/>
            <person name="Liu G.H."/>
            <person name="Yang H.J."/>
            <person name="Xiao X.J."/>
            <person name="Hsiao Y.Y."/>
            <person name="Wu W.L."/>
            <person name="Chen Y.Y."/>
            <person name="Mitsuda N."/>
            <person name="Ohme-Takagi M."/>
            <person name="Luo Y.B."/>
            <person name="Van de Peer Y."/>
            <person name="Liu Z.J."/>
        </authorList>
    </citation>
    <scope>NUCLEOTIDE SEQUENCE [LARGE SCALE GENOMIC DNA]</scope>
    <source>
        <tissue evidence="1">The whole plant</tissue>
    </source>
</reference>
<reference evidence="1 2" key="2">
    <citation type="journal article" date="2017" name="Nature">
        <title>The Apostasia genome and the evolution of orchids.</title>
        <authorList>
            <person name="Zhang G.Q."/>
            <person name="Liu K.W."/>
            <person name="Li Z."/>
            <person name="Lohaus R."/>
            <person name="Hsiao Y.Y."/>
            <person name="Niu S.C."/>
            <person name="Wang J.Y."/>
            <person name="Lin Y.C."/>
            <person name="Xu Q."/>
            <person name="Chen L.J."/>
            <person name="Yoshida K."/>
            <person name="Fujiwara S."/>
            <person name="Wang Z.W."/>
            <person name="Zhang Y.Q."/>
            <person name="Mitsuda N."/>
            <person name="Wang M."/>
            <person name="Liu G.H."/>
            <person name="Pecoraro L."/>
            <person name="Huang H.X."/>
            <person name="Xiao X.J."/>
            <person name="Lin M."/>
            <person name="Wu X.Y."/>
            <person name="Wu W.L."/>
            <person name="Chen Y.Y."/>
            <person name="Chang S.B."/>
            <person name="Sakamoto S."/>
            <person name="Ohme-Takagi M."/>
            <person name="Yagi M."/>
            <person name="Zeng S.J."/>
            <person name="Shen C.Y."/>
            <person name="Yeh C.M."/>
            <person name="Luo Y.B."/>
            <person name="Tsai W.C."/>
            <person name="Van de Peer Y."/>
            <person name="Liu Z.J."/>
        </authorList>
    </citation>
    <scope>NUCLEOTIDE SEQUENCE [LARGE SCALE GENOMIC DNA]</scope>
    <source>
        <tissue evidence="1">The whole plant</tissue>
    </source>
</reference>
<keyword evidence="2" id="KW-1185">Reference proteome</keyword>
<gene>
    <name evidence="1" type="ORF">MA16_Dca013399</name>
</gene>
<name>A0A2I0X2T5_9ASPA</name>